<dbReference type="RefSeq" id="WP_124875367.1">
    <property type="nucleotide sequence ID" value="NZ_RQJO01000008.1"/>
</dbReference>
<dbReference type="Gene3D" id="3.10.620.30">
    <property type="match status" value="1"/>
</dbReference>
<feature type="chain" id="PRO_5018284084" evidence="1">
    <location>
        <begin position="23"/>
        <end position="399"/>
    </location>
</feature>
<name>A0A3P1BTV7_9BACT</name>
<evidence type="ECO:0000256" key="1">
    <source>
        <dbReference type="SAM" id="SignalP"/>
    </source>
</evidence>
<proteinExistence type="predicted"/>
<dbReference type="OrthoDB" id="1011336at2"/>
<organism evidence="2 3">
    <name type="scientific">Larkinella rosea</name>
    <dbReference type="NCBI Taxonomy" id="2025312"/>
    <lineage>
        <taxon>Bacteria</taxon>
        <taxon>Pseudomonadati</taxon>
        <taxon>Bacteroidota</taxon>
        <taxon>Cytophagia</taxon>
        <taxon>Cytophagales</taxon>
        <taxon>Spirosomataceae</taxon>
        <taxon>Larkinella</taxon>
    </lineage>
</organism>
<keyword evidence="3" id="KW-1185">Reference proteome</keyword>
<accession>A0A3P1BTV7</accession>
<comment type="caution">
    <text evidence="2">The sequence shown here is derived from an EMBL/GenBank/DDBJ whole genome shotgun (WGS) entry which is preliminary data.</text>
</comment>
<evidence type="ECO:0000313" key="3">
    <source>
        <dbReference type="Proteomes" id="UP000271925"/>
    </source>
</evidence>
<dbReference type="EMBL" id="RQJO01000008">
    <property type="protein sequence ID" value="RRB04541.1"/>
    <property type="molecule type" value="Genomic_DNA"/>
</dbReference>
<sequence length="399" mass="45273">MTLLRNALAFSVFYLFSSVGFSQLAPVEITAEVLAHSSSSSTNAAPETRQRVSVVVGMEQQLFPSYLLARATTTPKKQTYKLGDGDGNVAVQVYNPGLNKPVRVEVGATPFSEATVFEGTMREEGRDYEITPRILWNFEKLRGLLQPTPVNFTVTTYIDNEKVGHRTVVATMRSVNDCPYYWEDDETGTGDLDLNYMYVAYINEDDPVVDEVLTQALQTDIVDGFDGYQMGDKKRVDDQVFSIWFALQKRGIRYSSISTNSSTGVSQNLYSQRIRTIDQTWNNRQANCVDGMVLMASVLRSIHIDPVLVLMADHCVLGYYRDAEHKDLACLETSMIGDLDLRKIRSFRRQKASQKLFTEARQRAQRHYRNSKDSFDKDPRYRFIVVADVRKSGIRPIGR</sequence>
<gene>
    <name evidence="2" type="ORF">EHT25_13685</name>
</gene>
<keyword evidence="1" id="KW-0732">Signal</keyword>
<dbReference type="Proteomes" id="UP000271925">
    <property type="component" value="Unassembled WGS sequence"/>
</dbReference>
<dbReference type="AlphaFoldDB" id="A0A3P1BTV7"/>
<reference evidence="2 3" key="1">
    <citation type="submission" date="2018-11" db="EMBL/GenBank/DDBJ databases">
        <authorList>
            <person name="Zhou Z."/>
            <person name="Wang G."/>
        </authorList>
    </citation>
    <scope>NUCLEOTIDE SEQUENCE [LARGE SCALE GENOMIC DNA]</scope>
    <source>
        <strain evidence="2 3">KCTC52004</strain>
    </source>
</reference>
<feature type="signal peptide" evidence="1">
    <location>
        <begin position="1"/>
        <end position="22"/>
    </location>
</feature>
<evidence type="ECO:0000313" key="2">
    <source>
        <dbReference type="EMBL" id="RRB04541.1"/>
    </source>
</evidence>
<protein>
    <submittedName>
        <fullName evidence="2">Uncharacterized protein</fullName>
    </submittedName>
</protein>